<reference evidence="1 2" key="1">
    <citation type="submission" date="2015-11" db="EMBL/GenBank/DDBJ databases">
        <title>Genomic analysis of 38 Legionella species identifies large and diverse effector repertoires.</title>
        <authorList>
            <person name="Burstein D."/>
            <person name="Amaro F."/>
            <person name="Zusman T."/>
            <person name="Lifshitz Z."/>
            <person name="Cohen O."/>
            <person name="Gilbert J.A."/>
            <person name="Pupko T."/>
            <person name="Shuman H.A."/>
            <person name="Segal G."/>
        </authorList>
    </citation>
    <scope>NUCLEOTIDE SEQUENCE [LARGE SCALE GENOMIC DNA]</scope>
    <source>
        <strain evidence="1 2">ATCC 49751</strain>
    </source>
</reference>
<dbReference type="AlphaFoldDB" id="A0A0W0VGR5"/>
<dbReference type="PATRIC" id="fig|45067.4.peg.2257"/>
<proteinExistence type="predicted"/>
<dbReference type="EMBL" id="LNYI01000053">
    <property type="protein sequence ID" value="KTD19295.1"/>
    <property type="molecule type" value="Genomic_DNA"/>
</dbReference>
<gene>
    <name evidence="1" type="ORF">Llan_2147</name>
</gene>
<name>A0A0W0VGR5_9GAMM</name>
<accession>A0A0W0VGR5</accession>
<comment type="caution">
    <text evidence="1">The sequence shown here is derived from an EMBL/GenBank/DDBJ whole genome shotgun (WGS) entry which is preliminary data.</text>
</comment>
<organism evidence="1 2">
    <name type="scientific">Legionella lansingensis</name>
    <dbReference type="NCBI Taxonomy" id="45067"/>
    <lineage>
        <taxon>Bacteria</taxon>
        <taxon>Pseudomonadati</taxon>
        <taxon>Pseudomonadota</taxon>
        <taxon>Gammaproteobacteria</taxon>
        <taxon>Legionellales</taxon>
        <taxon>Legionellaceae</taxon>
        <taxon>Legionella</taxon>
    </lineage>
</organism>
<keyword evidence="2" id="KW-1185">Reference proteome</keyword>
<dbReference type="eggNOG" id="ENOG502ZY8Q">
    <property type="taxonomic scope" value="Bacteria"/>
</dbReference>
<dbReference type="RefSeq" id="WP_028373113.1">
    <property type="nucleotide sequence ID" value="NZ_CAAAJD010000010.1"/>
</dbReference>
<evidence type="ECO:0000313" key="1">
    <source>
        <dbReference type="EMBL" id="KTD19295.1"/>
    </source>
</evidence>
<evidence type="ECO:0000313" key="2">
    <source>
        <dbReference type="Proteomes" id="UP000054869"/>
    </source>
</evidence>
<protein>
    <submittedName>
        <fullName evidence="1">Uncharacterized protein</fullName>
    </submittedName>
</protein>
<sequence length="514" mass="60113">MKSVKRTIFLPSGNKKKFLDQDSHDSYQLRAEDYVPIILHYKNKYHLNADVKFIVNGSSEYGPEQIKKNKAEIQLEIDAYQNKELNYAVFLENYWVPPQGSLPGKYYLNKKNDKDSEFEEYYEGLYLAIKDEYLDEYGHLKKLDLEKKLKLNQILSNLNCKKKFDDYLSEIIKDLNQRKLGVCLNKKQTLEEIEFIQKNLKENETAIYFFTNNKRIGPAHFEVFIINKNTIIKPIHWPLNREIIIDKNDIKNMFCADISDFISPYVAAVPQVDKVSCGTLGLLYIKEFLKNNALQLNQFTLKASIYHKKQKNSEIKNTNLFFPSPHILRYSQFSLYNEIIVAMLKNDDVVKIKHKGTTYKVKTLKKILSDSIKIAKENGDEETVAANKNILKNLPNFRKKWLEEYQKIIEKRNGMQGKKHNLYLAYCSKRMETLKSRNLFSEDTSSIISSSKLPHVSNISSTNSRTVDIPKDRNKKNSYHPHLFFSSHAITSVTYNPLYQGDKYIDNPLYEPKK</sequence>
<dbReference type="Proteomes" id="UP000054869">
    <property type="component" value="Unassembled WGS sequence"/>
</dbReference>
<dbReference type="OrthoDB" id="5651045at2"/>